<evidence type="ECO:0000256" key="4">
    <source>
        <dbReference type="ARBA" id="ARBA00023125"/>
    </source>
</evidence>
<dbReference type="InterPro" id="IPR036388">
    <property type="entry name" value="WH-like_DNA-bd_sf"/>
</dbReference>
<reference evidence="6 7" key="1">
    <citation type="submission" date="2017-03" db="EMBL/GenBank/DDBJ databases">
        <title>Paenibacillus larvae genome sequencing.</title>
        <authorList>
            <person name="Dingman D.W."/>
        </authorList>
    </citation>
    <scope>NUCLEOTIDE SEQUENCE [LARGE SCALE GENOMIC DNA]</scope>
    <source>
        <strain evidence="6 7">SAG 10367</strain>
    </source>
</reference>
<dbReference type="Pfam" id="PF08281">
    <property type="entry name" value="Sigma70_r4_2"/>
    <property type="match status" value="1"/>
</dbReference>
<dbReference type="GeneID" id="64218299"/>
<dbReference type="Gene3D" id="1.10.10.10">
    <property type="entry name" value="Winged helix-like DNA-binding domain superfamily/Winged helix DNA-binding domain"/>
    <property type="match status" value="1"/>
</dbReference>
<keyword evidence="4" id="KW-0238">DNA-binding</keyword>
<sequence>MLTDEELVEEIRRGTQSSMELLIQRHYPMIFAYLYRMTGEYHSACDLTQDTFVKMVRYLPNYRGEGKFRSWLLCIGVNTARDYFRSTVYSNYSKSGEIEDTIPSNDKSPLELVSYRMESEEVKKTVLRLPDYQKEAIILRYYHDCSIKEIAELTNAGEAAVKSRLYQGVQKLKKWLGKEHNDEQISKNV</sequence>
<dbReference type="Pfam" id="PF04542">
    <property type="entry name" value="Sigma70_r2"/>
    <property type="match status" value="1"/>
</dbReference>
<evidence type="ECO:0000256" key="2">
    <source>
        <dbReference type="ARBA" id="ARBA00023015"/>
    </source>
</evidence>
<accession>A0A1V0UWT1</accession>
<dbReference type="GO" id="GO:0016987">
    <property type="term" value="F:sigma factor activity"/>
    <property type="evidence" value="ECO:0007669"/>
    <property type="project" value="UniProtKB-KW"/>
</dbReference>
<keyword evidence="3" id="KW-0731">Sigma factor</keyword>
<protein>
    <submittedName>
        <fullName evidence="6">Uncharacterized protein</fullName>
    </submittedName>
</protein>
<dbReference type="CDD" id="cd06171">
    <property type="entry name" value="Sigma70_r4"/>
    <property type="match status" value="1"/>
</dbReference>
<comment type="similarity">
    <text evidence="1">Belongs to the sigma-70 factor family. ECF subfamily.</text>
</comment>
<gene>
    <name evidence="6" type="ORF">B7C51_19765</name>
</gene>
<name>A0A1V0UWT1_9BACL</name>
<dbReference type="InterPro" id="IPR007627">
    <property type="entry name" value="RNA_pol_sigma70_r2"/>
</dbReference>
<evidence type="ECO:0000256" key="1">
    <source>
        <dbReference type="ARBA" id="ARBA00010641"/>
    </source>
</evidence>
<keyword evidence="2" id="KW-0805">Transcription regulation</keyword>
<evidence type="ECO:0000313" key="7">
    <source>
        <dbReference type="Proteomes" id="UP000192727"/>
    </source>
</evidence>
<dbReference type="RefSeq" id="WP_023482587.1">
    <property type="nucleotide sequence ID" value="NZ_CP019794.1"/>
</dbReference>
<dbReference type="NCBIfam" id="TIGR02937">
    <property type="entry name" value="sigma70-ECF"/>
    <property type="match status" value="1"/>
</dbReference>
<dbReference type="InterPro" id="IPR013249">
    <property type="entry name" value="RNA_pol_sigma70_r4_t2"/>
</dbReference>
<keyword evidence="5" id="KW-0804">Transcription</keyword>
<dbReference type="Gene3D" id="1.10.1740.10">
    <property type="match status" value="1"/>
</dbReference>
<dbReference type="GO" id="GO:0003677">
    <property type="term" value="F:DNA binding"/>
    <property type="evidence" value="ECO:0007669"/>
    <property type="project" value="UniProtKB-KW"/>
</dbReference>
<dbReference type="SUPFAM" id="SSF88946">
    <property type="entry name" value="Sigma2 domain of RNA polymerase sigma factors"/>
    <property type="match status" value="1"/>
</dbReference>
<evidence type="ECO:0000256" key="3">
    <source>
        <dbReference type="ARBA" id="ARBA00023082"/>
    </source>
</evidence>
<evidence type="ECO:0000256" key="5">
    <source>
        <dbReference type="ARBA" id="ARBA00023163"/>
    </source>
</evidence>
<dbReference type="Proteomes" id="UP000192727">
    <property type="component" value="Chromosome"/>
</dbReference>
<dbReference type="InterPro" id="IPR013325">
    <property type="entry name" value="RNA_pol_sigma_r2"/>
</dbReference>
<dbReference type="InterPro" id="IPR014284">
    <property type="entry name" value="RNA_pol_sigma-70_dom"/>
</dbReference>
<dbReference type="PANTHER" id="PTHR43133:SF8">
    <property type="entry name" value="RNA POLYMERASE SIGMA FACTOR HI_1459-RELATED"/>
    <property type="match status" value="1"/>
</dbReference>
<dbReference type="PANTHER" id="PTHR43133">
    <property type="entry name" value="RNA POLYMERASE ECF-TYPE SIGMA FACTO"/>
    <property type="match status" value="1"/>
</dbReference>
<dbReference type="SUPFAM" id="SSF88659">
    <property type="entry name" value="Sigma3 and sigma4 domains of RNA polymerase sigma factors"/>
    <property type="match status" value="1"/>
</dbReference>
<dbReference type="InterPro" id="IPR013324">
    <property type="entry name" value="RNA_pol_sigma_r3/r4-like"/>
</dbReference>
<proteinExistence type="inferred from homology"/>
<dbReference type="AlphaFoldDB" id="A0A1V0UWT1"/>
<dbReference type="GO" id="GO:0006352">
    <property type="term" value="P:DNA-templated transcription initiation"/>
    <property type="evidence" value="ECO:0007669"/>
    <property type="project" value="InterPro"/>
</dbReference>
<dbReference type="InterPro" id="IPR039425">
    <property type="entry name" value="RNA_pol_sigma-70-like"/>
</dbReference>
<organism evidence="6 7">
    <name type="scientific">Paenibacillus larvae subsp. pulvifaciens</name>
    <dbReference type="NCBI Taxonomy" id="1477"/>
    <lineage>
        <taxon>Bacteria</taxon>
        <taxon>Bacillati</taxon>
        <taxon>Bacillota</taxon>
        <taxon>Bacilli</taxon>
        <taxon>Bacillales</taxon>
        <taxon>Paenibacillaceae</taxon>
        <taxon>Paenibacillus</taxon>
    </lineage>
</organism>
<evidence type="ECO:0000313" key="6">
    <source>
        <dbReference type="EMBL" id="ARF69579.1"/>
    </source>
</evidence>
<dbReference type="EMBL" id="CP020557">
    <property type="protein sequence ID" value="ARF69579.1"/>
    <property type="molecule type" value="Genomic_DNA"/>
</dbReference>